<gene>
    <name evidence="1" type="ORF">IDH45_06415</name>
</gene>
<accession>A0A927C937</accession>
<proteinExistence type="predicted"/>
<organism evidence="1 2">
    <name type="scientific">Paenibacillus oceani</name>
    <dbReference type="NCBI Taxonomy" id="2772510"/>
    <lineage>
        <taxon>Bacteria</taxon>
        <taxon>Bacillati</taxon>
        <taxon>Bacillota</taxon>
        <taxon>Bacilli</taxon>
        <taxon>Bacillales</taxon>
        <taxon>Paenibacillaceae</taxon>
        <taxon>Paenibacillus</taxon>
    </lineage>
</organism>
<sequence>MKIAINRCFGGFGLSHKAFLKLIERGWRVTVYSKDYEYADPSAQIVDGSSIGGYKPLSGFSYYSFTRDRDCKSLRTNPDVLSVIEELGKEANGPCSDLRIVEIPDDIEWTITDYDGLEQVEEVHRVWS</sequence>
<reference evidence="1" key="1">
    <citation type="submission" date="2020-09" db="EMBL/GenBank/DDBJ databases">
        <title>A novel bacterium of genus Paenibacillus, isolated from South China Sea.</title>
        <authorList>
            <person name="Huang H."/>
            <person name="Mo K."/>
            <person name="Hu Y."/>
        </authorList>
    </citation>
    <scope>NUCLEOTIDE SEQUENCE</scope>
    <source>
        <strain evidence="1">IB182363</strain>
    </source>
</reference>
<comment type="caution">
    <text evidence="1">The sequence shown here is derived from an EMBL/GenBank/DDBJ whole genome shotgun (WGS) entry which is preliminary data.</text>
</comment>
<dbReference type="Proteomes" id="UP000639396">
    <property type="component" value="Unassembled WGS sequence"/>
</dbReference>
<keyword evidence="2" id="KW-1185">Reference proteome</keyword>
<dbReference type="RefSeq" id="WP_190925785.1">
    <property type="nucleotide sequence ID" value="NZ_JACXJA010000006.1"/>
</dbReference>
<protein>
    <submittedName>
        <fullName evidence="1">Uncharacterized protein</fullName>
    </submittedName>
</protein>
<evidence type="ECO:0000313" key="2">
    <source>
        <dbReference type="Proteomes" id="UP000639396"/>
    </source>
</evidence>
<name>A0A927C937_9BACL</name>
<dbReference type="EMBL" id="JACXJA010000006">
    <property type="protein sequence ID" value="MBD2861625.1"/>
    <property type="molecule type" value="Genomic_DNA"/>
</dbReference>
<dbReference type="AlphaFoldDB" id="A0A927C937"/>
<evidence type="ECO:0000313" key="1">
    <source>
        <dbReference type="EMBL" id="MBD2861625.1"/>
    </source>
</evidence>